<feature type="signal peptide" evidence="1">
    <location>
        <begin position="1"/>
        <end position="28"/>
    </location>
</feature>
<organism evidence="2 3">
    <name type="scientific">Kribbella deserti</name>
    <dbReference type="NCBI Taxonomy" id="1926257"/>
    <lineage>
        <taxon>Bacteria</taxon>
        <taxon>Bacillati</taxon>
        <taxon>Actinomycetota</taxon>
        <taxon>Actinomycetes</taxon>
        <taxon>Propionibacteriales</taxon>
        <taxon>Kribbellaceae</taxon>
        <taxon>Kribbella</taxon>
    </lineage>
</organism>
<name>A0ABV6QP70_9ACTN</name>
<gene>
    <name evidence="2" type="ORF">ACFFGN_20360</name>
</gene>
<comment type="caution">
    <text evidence="2">The sequence shown here is derived from an EMBL/GenBank/DDBJ whole genome shotgun (WGS) entry which is preliminary data.</text>
</comment>
<protein>
    <recommendedName>
        <fullName evidence="4">Peptidase inhibitor family I36</fullName>
    </recommendedName>
</protein>
<dbReference type="RefSeq" id="WP_380049967.1">
    <property type="nucleotide sequence ID" value="NZ_JBHLTC010000026.1"/>
</dbReference>
<accession>A0ABV6QP70</accession>
<evidence type="ECO:0008006" key="4">
    <source>
        <dbReference type="Google" id="ProtNLM"/>
    </source>
</evidence>
<sequence length="166" mass="16957">MTKRLRTTVLAASIATAALLAVPTSAGAVPAPAGAAPIPAPAGAVPASAGPATAGQAQLAVGVPDTSPAAVSRTYETYVASCSSGYVCAAVPYHEGYFNFKFYAYGTYRLYNWTGYGLISDRQTGTASTRTLNAGGGQLACWNAGGGSGSYDWTPVEYIRLSQSRC</sequence>
<feature type="chain" id="PRO_5046476734" description="Peptidase inhibitor family I36" evidence="1">
    <location>
        <begin position="29"/>
        <end position="166"/>
    </location>
</feature>
<reference evidence="2 3" key="1">
    <citation type="submission" date="2024-09" db="EMBL/GenBank/DDBJ databases">
        <authorList>
            <person name="Sun Q."/>
            <person name="Mori K."/>
        </authorList>
    </citation>
    <scope>NUCLEOTIDE SEQUENCE [LARGE SCALE GENOMIC DNA]</scope>
    <source>
        <strain evidence="2 3">CGMCC 1.15906</strain>
    </source>
</reference>
<keyword evidence="1" id="KW-0732">Signal</keyword>
<evidence type="ECO:0000313" key="3">
    <source>
        <dbReference type="Proteomes" id="UP001589890"/>
    </source>
</evidence>
<proteinExistence type="predicted"/>
<keyword evidence="3" id="KW-1185">Reference proteome</keyword>
<evidence type="ECO:0000256" key="1">
    <source>
        <dbReference type="SAM" id="SignalP"/>
    </source>
</evidence>
<dbReference type="Proteomes" id="UP001589890">
    <property type="component" value="Unassembled WGS sequence"/>
</dbReference>
<evidence type="ECO:0000313" key="2">
    <source>
        <dbReference type="EMBL" id="MFC0626444.1"/>
    </source>
</evidence>
<dbReference type="EMBL" id="JBHLTC010000026">
    <property type="protein sequence ID" value="MFC0626444.1"/>
    <property type="molecule type" value="Genomic_DNA"/>
</dbReference>